<reference evidence="2 3" key="1">
    <citation type="submission" date="2011-08" db="EMBL/GenBank/DDBJ databases">
        <title>The Genome Sequence of Johnsonella ignava ATCC 51276.</title>
        <authorList>
            <consortium name="The Broad Institute Genome Sequencing Platform"/>
            <person name="Earl A."/>
            <person name="Ward D."/>
            <person name="Feldgarden M."/>
            <person name="Gevers D."/>
            <person name="Izard J."/>
            <person name="Blanton J.M."/>
            <person name="Baranova O.V."/>
            <person name="Dewhirst F.E."/>
            <person name="Young S.K."/>
            <person name="Zeng Q."/>
            <person name="Gargeya S."/>
            <person name="Fitzgerald M."/>
            <person name="Haas B."/>
            <person name="Abouelleil A."/>
            <person name="Alvarado L."/>
            <person name="Arachchi H.M."/>
            <person name="Berlin A."/>
            <person name="Brown A."/>
            <person name="Chapman S.B."/>
            <person name="Chen Z."/>
            <person name="Dunbar C."/>
            <person name="Freedman E."/>
            <person name="Gearin G."/>
            <person name="Gellesch M."/>
            <person name="Goldberg J."/>
            <person name="Griggs A."/>
            <person name="Gujja S."/>
            <person name="Heiman D."/>
            <person name="Howarth C."/>
            <person name="Larson L."/>
            <person name="Lui A."/>
            <person name="MacDonald P.J.P."/>
            <person name="Montmayeur A."/>
            <person name="Murphy C."/>
            <person name="Neiman D."/>
            <person name="Pearson M."/>
            <person name="Priest M."/>
            <person name="Roberts A."/>
            <person name="Saif S."/>
            <person name="Shea T."/>
            <person name="Shenoy N."/>
            <person name="Sisk P."/>
            <person name="Stolte C."/>
            <person name="Sykes S."/>
            <person name="Wortman J."/>
            <person name="Nusbaum C."/>
            <person name="Birren B."/>
        </authorList>
    </citation>
    <scope>NUCLEOTIDE SEQUENCE [LARGE SCALE GENOMIC DNA]</scope>
    <source>
        <strain evidence="2 3">ATCC 51276</strain>
    </source>
</reference>
<proteinExistence type="predicted"/>
<dbReference type="GO" id="GO:0006189">
    <property type="term" value="P:'de novo' IMP biosynthetic process"/>
    <property type="evidence" value="ECO:0007669"/>
    <property type="project" value="InterPro"/>
</dbReference>
<dbReference type="AlphaFoldDB" id="G5GIE6"/>
<dbReference type="SMART" id="SM01001">
    <property type="entry name" value="AIRC"/>
    <property type="match status" value="1"/>
</dbReference>
<dbReference type="EMBL" id="ACZL01000021">
    <property type="protein sequence ID" value="EHI55621.1"/>
    <property type="molecule type" value="Genomic_DNA"/>
</dbReference>
<sequence length="249" mass="27138">MEDREFLEKIKNGSMSLDDGVGYLKDYGYKELGFAKLDFHRKKRRHFGEVIFCQGKEDFALAEIFRAFYDRGENILGTRADRHQFNIVKDIIKEAKFNEISGTITVKRKQKALLGNIAVCTGGTADLKIAEEAKDTAEFFGAYVNTFYDIGVSGLHRLVSKIDEINSSNVIIVIAGMEGALPTVIAGQVDKPVIAVPTSVGYGAGLGGISALLTMVNSCAEGISVVNIDNGFGAAYQAAQINRLIEKDL</sequence>
<dbReference type="SUPFAM" id="SSF52255">
    <property type="entry name" value="N5-CAIR mutase (phosphoribosylaminoimidazole carboxylase, PurE)"/>
    <property type="match status" value="1"/>
</dbReference>
<dbReference type="Pfam" id="PF00731">
    <property type="entry name" value="AIRC"/>
    <property type="match status" value="1"/>
</dbReference>
<dbReference type="PANTHER" id="PTHR43064">
    <property type="entry name" value="PHOSPHORIBOSYLAMINOIMIDAZOLE CARBOXYLASE-RELATED"/>
    <property type="match status" value="1"/>
</dbReference>
<feature type="domain" description="PurE" evidence="1">
    <location>
        <begin position="115"/>
        <end position="247"/>
    </location>
</feature>
<evidence type="ECO:0000313" key="3">
    <source>
        <dbReference type="Proteomes" id="UP000003011"/>
    </source>
</evidence>
<gene>
    <name evidence="2" type="ORF">HMPREF9333_01336</name>
</gene>
<dbReference type="GO" id="GO:0016787">
    <property type="term" value="F:hydrolase activity"/>
    <property type="evidence" value="ECO:0007669"/>
    <property type="project" value="InterPro"/>
</dbReference>
<keyword evidence="3" id="KW-1185">Reference proteome</keyword>
<protein>
    <recommendedName>
        <fullName evidence="1">PurE domain-containing protein</fullName>
    </recommendedName>
</protein>
<dbReference type="OrthoDB" id="9782511at2"/>
<organism evidence="2 3">
    <name type="scientific">Johnsonella ignava ATCC 51276</name>
    <dbReference type="NCBI Taxonomy" id="679200"/>
    <lineage>
        <taxon>Bacteria</taxon>
        <taxon>Bacillati</taxon>
        <taxon>Bacillota</taxon>
        <taxon>Clostridia</taxon>
        <taxon>Lachnospirales</taxon>
        <taxon>Lachnospiraceae</taxon>
        <taxon>Johnsonella</taxon>
    </lineage>
</organism>
<evidence type="ECO:0000259" key="1">
    <source>
        <dbReference type="SMART" id="SM01001"/>
    </source>
</evidence>
<dbReference type="InterPro" id="IPR039476">
    <property type="entry name" value="P2CMN_synthase_LarB"/>
</dbReference>
<dbReference type="Gene3D" id="3.40.50.1970">
    <property type="match status" value="1"/>
</dbReference>
<comment type="caution">
    <text evidence="2">The sequence shown here is derived from an EMBL/GenBank/DDBJ whole genome shotgun (WGS) entry which is preliminary data.</text>
</comment>
<dbReference type="NCBIfam" id="NF033503">
    <property type="entry name" value="LarB"/>
    <property type="match status" value="1"/>
</dbReference>
<dbReference type="Proteomes" id="UP000003011">
    <property type="component" value="Unassembled WGS sequence"/>
</dbReference>
<dbReference type="STRING" id="679200.HMPREF9333_01336"/>
<dbReference type="eggNOG" id="COG1691">
    <property type="taxonomic scope" value="Bacteria"/>
</dbReference>
<evidence type="ECO:0000313" key="2">
    <source>
        <dbReference type="EMBL" id="EHI55621.1"/>
    </source>
</evidence>
<dbReference type="RefSeq" id="WP_005540906.1">
    <property type="nucleotide sequence ID" value="NZ_JH378832.1"/>
</dbReference>
<name>G5GIE6_9FIRM</name>
<accession>G5GIE6</accession>
<dbReference type="PATRIC" id="fig|679200.3.peg.1419"/>
<dbReference type="HOGENOM" id="CLU_065705_0_0_9"/>
<dbReference type="PANTHER" id="PTHR43064:SF1">
    <property type="entry name" value="SLL1489 PROTEIN"/>
    <property type="match status" value="1"/>
</dbReference>
<dbReference type="InterPro" id="IPR000031">
    <property type="entry name" value="PurE_dom"/>
</dbReference>